<keyword evidence="3" id="KW-0722">Serine protease inhibitor</keyword>
<comment type="similarity">
    <text evidence="1 5">Belongs to the serpin family.</text>
</comment>
<dbReference type="Proteomes" id="UP000285301">
    <property type="component" value="Unassembled WGS sequence"/>
</dbReference>
<name>A0A3S3PP96_9ACAR</name>
<dbReference type="AlphaFoldDB" id="A0A3S3PP96"/>
<dbReference type="InterPro" id="IPR042178">
    <property type="entry name" value="Serpin_sf_1"/>
</dbReference>
<evidence type="ECO:0000313" key="7">
    <source>
        <dbReference type="EMBL" id="RWS05530.1"/>
    </source>
</evidence>
<organism evidence="7 8">
    <name type="scientific">Dinothrombium tinctorium</name>
    <dbReference type="NCBI Taxonomy" id="1965070"/>
    <lineage>
        <taxon>Eukaryota</taxon>
        <taxon>Metazoa</taxon>
        <taxon>Ecdysozoa</taxon>
        <taxon>Arthropoda</taxon>
        <taxon>Chelicerata</taxon>
        <taxon>Arachnida</taxon>
        <taxon>Acari</taxon>
        <taxon>Acariformes</taxon>
        <taxon>Trombidiformes</taxon>
        <taxon>Prostigmata</taxon>
        <taxon>Anystina</taxon>
        <taxon>Parasitengona</taxon>
        <taxon>Trombidioidea</taxon>
        <taxon>Trombidiidae</taxon>
        <taxon>Dinothrombium</taxon>
    </lineage>
</organism>
<feature type="domain" description="Serpin" evidence="6">
    <location>
        <begin position="31"/>
        <end position="408"/>
    </location>
</feature>
<keyword evidence="2" id="KW-0646">Protease inhibitor</keyword>
<dbReference type="InterPro" id="IPR036186">
    <property type="entry name" value="Serpin_sf"/>
</dbReference>
<dbReference type="CDD" id="cd00172">
    <property type="entry name" value="serpin"/>
    <property type="match status" value="1"/>
</dbReference>
<evidence type="ECO:0000256" key="4">
    <source>
        <dbReference type="ARBA" id="ARBA00023180"/>
    </source>
</evidence>
<dbReference type="SMART" id="SM00093">
    <property type="entry name" value="SERPIN"/>
    <property type="match status" value="1"/>
</dbReference>
<proteinExistence type="inferred from homology"/>
<dbReference type="GO" id="GO:0004867">
    <property type="term" value="F:serine-type endopeptidase inhibitor activity"/>
    <property type="evidence" value="ECO:0007669"/>
    <property type="project" value="UniProtKB-KW"/>
</dbReference>
<dbReference type="Gene3D" id="2.30.39.10">
    <property type="entry name" value="Alpha-1-antitrypsin, domain 1"/>
    <property type="match status" value="1"/>
</dbReference>
<evidence type="ECO:0000256" key="1">
    <source>
        <dbReference type="ARBA" id="ARBA00009500"/>
    </source>
</evidence>
<dbReference type="InterPro" id="IPR000215">
    <property type="entry name" value="Serpin_fam"/>
</dbReference>
<dbReference type="EMBL" id="NCKU01004719">
    <property type="protein sequence ID" value="RWS05530.1"/>
    <property type="molecule type" value="Genomic_DNA"/>
</dbReference>
<evidence type="ECO:0000256" key="3">
    <source>
        <dbReference type="ARBA" id="ARBA00022900"/>
    </source>
</evidence>
<dbReference type="Pfam" id="PF00079">
    <property type="entry name" value="Serpin"/>
    <property type="match status" value="1"/>
</dbReference>
<dbReference type="GO" id="GO:0005615">
    <property type="term" value="C:extracellular space"/>
    <property type="evidence" value="ECO:0007669"/>
    <property type="project" value="InterPro"/>
</dbReference>
<keyword evidence="8" id="KW-1185">Reference proteome</keyword>
<evidence type="ECO:0000259" key="6">
    <source>
        <dbReference type="SMART" id="SM00093"/>
    </source>
</evidence>
<comment type="caution">
    <text evidence="7">The sequence shown here is derived from an EMBL/GenBank/DDBJ whole genome shotgun (WGS) entry which is preliminary data.</text>
</comment>
<dbReference type="InterPro" id="IPR023795">
    <property type="entry name" value="Serpin_CS"/>
</dbReference>
<reference evidence="7 8" key="1">
    <citation type="journal article" date="2018" name="Gigascience">
        <title>Genomes of trombidid mites reveal novel predicted allergens and laterally-transferred genes associated with secondary metabolism.</title>
        <authorList>
            <person name="Dong X."/>
            <person name="Chaisiri K."/>
            <person name="Xia D."/>
            <person name="Armstrong S.D."/>
            <person name="Fang Y."/>
            <person name="Donnelly M.J."/>
            <person name="Kadowaki T."/>
            <person name="McGarry J.W."/>
            <person name="Darby A.C."/>
            <person name="Makepeace B.L."/>
        </authorList>
    </citation>
    <scope>NUCLEOTIDE SEQUENCE [LARGE SCALE GENOMIC DNA]</scope>
    <source>
        <strain evidence="7">UoL-WK</strain>
    </source>
</reference>
<dbReference type="OrthoDB" id="6515587at2759"/>
<sequence length="409" mass="46791">MTLVLIINPIQFAIGQFLNADFVKSLNEFSFEFFRNTDISDKNAISSPLSVALCLMMLLEGANGRTEAQLKNVMHLSNDDGESIQSNIKEVSIFVGKKLMKNVFNFQILAEYTHTEADNLNHSAIVSIANALLASKHSKIRDEYKTKIANLYRALVDNVDFATNGKEIKDKINTFVREKTRGEITNFLVDNLPENSILFLLNTIYFKDQWKYKFNKRSTKKRKFYNYDGTESKVDTMSQLRVKYMHHFDDHKQRIIVELPYLSNTSMVLFVPKQRDGLQEMLNELNDDEIENLLSKLSLGKITLRIPKFESNYRVNAKEVLQRIGLKCPFASNADFSRIASGVYVSYIHHEAIVKVDESGTVASAATGAGMSRSIEFTEEVNVDHPFMFLIRDKNNELNLFYGVINKLN</sequence>
<evidence type="ECO:0000313" key="8">
    <source>
        <dbReference type="Proteomes" id="UP000285301"/>
    </source>
</evidence>
<dbReference type="PROSITE" id="PS00284">
    <property type="entry name" value="SERPIN"/>
    <property type="match status" value="1"/>
</dbReference>
<dbReference type="STRING" id="1965070.A0A3S3PP96"/>
<dbReference type="Gene3D" id="3.30.497.10">
    <property type="entry name" value="Antithrombin, subunit I, domain 2"/>
    <property type="match status" value="1"/>
</dbReference>
<evidence type="ECO:0000256" key="2">
    <source>
        <dbReference type="ARBA" id="ARBA00022690"/>
    </source>
</evidence>
<protein>
    <submittedName>
        <fullName evidence="7">Serpin 1-like protein</fullName>
    </submittedName>
</protein>
<accession>A0A3S3PP96</accession>
<dbReference type="PANTHER" id="PTHR11461">
    <property type="entry name" value="SERINE PROTEASE INHIBITOR, SERPIN"/>
    <property type="match status" value="1"/>
</dbReference>
<gene>
    <name evidence="7" type="ORF">B4U79_16304</name>
</gene>
<dbReference type="PANTHER" id="PTHR11461:SF211">
    <property type="entry name" value="GH10112P-RELATED"/>
    <property type="match status" value="1"/>
</dbReference>
<keyword evidence="4" id="KW-0325">Glycoprotein</keyword>
<dbReference type="InterPro" id="IPR023796">
    <property type="entry name" value="Serpin_dom"/>
</dbReference>
<dbReference type="SUPFAM" id="SSF56574">
    <property type="entry name" value="Serpins"/>
    <property type="match status" value="1"/>
</dbReference>
<evidence type="ECO:0000256" key="5">
    <source>
        <dbReference type="RuleBase" id="RU000411"/>
    </source>
</evidence>
<dbReference type="InterPro" id="IPR042185">
    <property type="entry name" value="Serpin_sf_2"/>
</dbReference>